<dbReference type="CDD" id="cd01823">
    <property type="entry name" value="SEST_like"/>
    <property type="match status" value="1"/>
</dbReference>
<dbReference type="Gene3D" id="3.40.50.1110">
    <property type="entry name" value="SGNH hydrolase"/>
    <property type="match status" value="1"/>
</dbReference>
<dbReference type="Proteomes" id="UP001174208">
    <property type="component" value="Unassembled WGS sequence"/>
</dbReference>
<feature type="region of interest" description="Disordered" evidence="1">
    <location>
        <begin position="1"/>
        <end position="21"/>
    </location>
</feature>
<keyword evidence="4" id="KW-1185">Reference proteome</keyword>
<protein>
    <submittedName>
        <fullName evidence="3">SGNH/GDSL hydrolase family protein</fullName>
        <ecNumber evidence="3">3.1.-.-</ecNumber>
    </submittedName>
</protein>
<gene>
    <name evidence="3" type="ORF">P5G50_05150</name>
</gene>
<evidence type="ECO:0000259" key="2">
    <source>
        <dbReference type="Pfam" id="PF13472"/>
    </source>
</evidence>
<dbReference type="GO" id="GO:0016787">
    <property type="term" value="F:hydrolase activity"/>
    <property type="evidence" value="ECO:0007669"/>
    <property type="project" value="UniProtKB-KW"/>
</dbReference>
<dbReference type="PANTHER" id="PTHR37981:SF1">
    <property type="entry name" value="SGNH HYDROLASE-TYPE ESTERASE DOMAIN-CONTAINING PROTEIN"/>
    <property type="match status" value="1"/>
</dbReference>
<keyword evidence="3" id="KW-0378">Hydrolase</keyword>
<organism evidence="3 4">
    <name type="scientific">Leifsonia williamsii</name>
    <dbReference type="NCBI Taxonomy" id="3035919"/>
    <lineage>
        <taxon>Bacteria</taxon>
        <taxon>Bacillati</taxon>
        <taxon>Actinomycetota</taxon>
        <taxon>Actinomycetes</taxon>
        <taxon>Micrococcales</taxon>
        <taxon>Microbacteriaceae</taxon>
        <taxon>Leifsonia</taxon>
    </lineage>
</organism>
<dbReference type="EC" id="3.1.-.-" evidence="3"/>
<dbReference type="RefSeq" id="WP_301210248.1">
    <property type="nucleotide sequence ID" value="NZ_JAROCF010000001.1"/>
</dbReference>
<feature type="compositionally biased region" description="Low complexity" evidence="1">
    <location>
        <begin position="1"/>
        <end position="12"/>
    </location>
</feature>
<dbReference type="SUPFAM" id="SSF52266">
    <property type="entry name" value="SGNH hydrolase"/>
    <property type="match status" value="1"/>
</dbReference>
<accession>A0ABT8K8X2</accession>
<feature type="domain" description="SGNH hydrolase-type esterase" evidence="2">
    <location>
        <begin position="181"/>
        <end position="421"/>
    </location>
</feature>
<sequence length="434" mass="45516">MAAQPAHADPAASTSRITGPWVTNNGRGASLFEAVGVPTAGAPIAGVTGPSVDAVRDRAATWSFPAVGSTGPVMYGTGTLALCLTGAAGVVHAEACVQGRADQQYAWDYLDRHDAAKGYGIGPAADKSRILGFDNSGSGSLTAEERNPGYWVLWVFVPTGAQDDTTATDLLTPVKPIHYVAMGDSYASGLGTRAPLAYGNFCFQSPEAYSALLATAEKVASYTSVACAQAVSNNIDESAQTFFGFFDVSTGPQLEALKPDTNLVTLSIGGNDLNFAQILIDCAFNEFFDNPSGACVGSIEAAETQARSAEFHQRLVQIYTAVKARVAPDARVLVIDYPRLFTTANTRLISDSSRARMNAAVDVADEAIRSAAAEAGVTFVDVRDRFMGHGAMRGGSPNAWINDVDPLQLINIMHPTAAGHAQGYLPAIEAALQR</sequence>
<evidence type="ECO:0000313" key="3">
    <source>
        <dbReference type="EMBL" id="MDN4613834.1"/>
    </source>
</evidence>
<dbReference type="InterPro" id="IPR036514">
    <property type="entry name" value="SGNH_hydro_sf"/>
</dbReference>
<reference evidence="3" key="1">
    <citation type="submission" date="2023-06" db="EMBL/GenBank/DDBJ databases">
        <title>MT1 and MT2 Draft Genomes of Novel Species.</title>
        <authorList>
            <person name="Venkateswaran K."/>
        </authorList>
    </citation>
    <scope>NUCLEOTIDE SEQUENCE</scope>
    <source>
        <strain evidence="3">F6_8S_P_1B</strain>
    </source>
</reference>
<comment type="caution">
    <text evidence="3">The sequence shown here is derived from an EMBL/GenBank/DDBJ whole genome shotgun (WGS) entry which is preliminary data.</text>
</comment>
<dbReference type="EMBL" id="JAROCF010000001">
    <property type="protein sequence ID" value="MDN4613834.1"/>
    <property type="molecule type" value="Genomic_DNA"/>
</dbReference>
<proteinExistence type="predicted"/>
<dbReference type="InterPro" id="IPR037460">
    <property type="entry name" value="SEST-like"/>
</dbReference>
<dbReference type="InterPro" id="IPR013830">
    <property type="entry name" value="SGNH_hydro"/>
</dbReference>
<dbReference type="Pfam" id="PF13472">
    <property type="entry name" value="Lipase_GDSL_2"/>
    <property type="match status" value="1"/>
</dbReference>
<evidence type="ECO:0000313" key="4">
    <source>
        <dbReference type="Proteomes" id="UP001174208"/>
    </source>
</evidence>
<evidence type="ECO:0000256" key="1">
    <source>
        <dbReference type="SAM" id="MobiDB-lite"/>
    </source>
</evidence>
<dbReference type="PANTHER" id="PTHR37981">
    <property type="entry name" value="LIPASE 2"/>
    <property type="match status" value="1"/>
</dbReference>
<name>A0ABT8K8X2_9MICO</name>